<keyword evidence="1" id="KW-0472">Membrane</keyword>
<evidence type="ECO:0000256" key="1">
    <source>
        <dbReference type="SAM" id="Phobius"/>
    </source>
</evidence>
<evidence type="ECO:0000313" key="2">
    <source>
        <dbReference type="EMBL" id="OIW22101.1"/>
    </source>
</evidence>
<protein>
    <submittedName>
        <fullName evidence="2">Uncharacterized protein</fullName>
    </submittedName>
</protein>
<feature type="transmembrane region" description="Helical" evidence="1">
    <location>
        <begin position="29"/>
        <end position="49"/>
    </location>
</feature>
<proteinExistence type="predicted"/>
<accession>A0A1J7I3N3</accession>
<dbReference type="InParanoid" id="A0A1J7I3N3"/>
<reference evidence="2 3" key="1">
    <citation type="submission" date="2016-10" db="EMBL/GenBank/DDBJ databases">
        <title>Draft genome sequence of Coniochaeta ligniaria NRRL30616, a lignocellulolytic fungus for bioabatement of inhibitors in plant biomass hydrolysates.</title>
        <authorList>
            <consortium name="DOE Joint Genome Institute"/>
            <person name="Jimenez D.J."/>
            <person name="Hector R.E."/>
            <person name="Riley R."/>
            <person name="Sun H."/>
            <person name="Grigoriev I.V."/>
            <person name="Van Elsas J.D."/>
            <person name="Nichols N.N."/>
        </authorList>
    </citation>
    <scope>NUCLEOTIDE SEQUENCE [LARGE SCALE GENOMIC DNA]</scope>
    <source>
        <strain evidence="2 3">NRRL 30616</strain>
    </source>
</reference>
<keyword evidence="3" id="KW-1185">Reference proteome</keyword>
<dbReference type="AlphaFoldDB" id="A0A1J7I3N3"/>
<dbReference type="STRING" id="1408157.A0A1J7I3N3"/>
<dbReference type="Proteomes" id="UP000182658">
    <property type="component" value="Unassembled WGS sequence"/>
</dbReference>
<dbReference type="EMBL" id="KV875178">
    <property type="protein sequence ID" value="OIW22101.1"/>
    <property type="molecule type" value="Genomic_DNA"/>
</dbReference>
<name>A0A1J7I3N3_9PEZI</name>
<sequence>MKFGGLSPLNTGPGHDDDSFFVASTERWLVLRLSLTDSFVSLFVGVFVVSSTRRLSAGTIGLSVSYAMVFSEHVGSTDCSEFADHSFALSHVDDAAFSIDHGSDLNLQACVKKLEVAIIITVTHIPWKVVDYNQVISFEAREVKEYGRPWRLLNTLTNLLVFCFLVFLFIS</sequence>
<feature type="transmembrane region" description="Helical" evidence="1">
    <location>
        <begin position="152"/>
        <end position="170"/>
    </location>
</feature>
<keyword evidence="1" id="KW-0812">Transmembrane</keyword>
<gene>
    <name evidence="2" type="ORF">CONLIGDRAFT_687868</name>
</gene>
<evidence type="ECO:0000313" key="3">
    <source>
        <dbReference type="Proteomes" id="UP000182658"/>
    </source>
</evidence>
<keyword evidence="1" id="KW-1133">Transmembrane helix</keyword>
<organism evidence="2 3">
    <name type="scientific">Coniochaeta ligniaria NRRL 30616</name>
    <dbReference type="NCBI Taxonomy" id="1408157"/>
    <lineage>
        <taxon>Eukaryota</taxon>
        <taxon>Fungi</taxon>
        <taxon>Dikarya</taxon>
        <taxon>Ascomycota</taxon>
        <taxon>Pezizomycotina</taxon>
        <taxon>Sordariomycetes</taxon>
        <taxon>Sordariomycetidae</taxon>
        <taxon>Coniochaetales</taxon>
        <taxon>Coniochaetaceae</taxon>
        <taxon>Coniochaeta</taxon>
    </lineage>
</organism>